<keyword evidence="4" id="KW-1003">Cell membrane</keyword>
<evidence type="ECO:0000256" key="11">
    <source>
        <dbReference type="SAM" id="Phobius"/>
    </source>
</evidence>
<protein>
    <recommendedName>
        <fullName evidence="3">histidine kinase</fullName>
        <ecNumber evidence="3">2.7.13.3</ecNumber>
    </recommendedName>
</protein>
<feature type="non-terminal residue" evidence="13">
    <location>
        <position position="309"/>
    </location>
</feature>
<evidence type="ECO:0000256" key="1">
    <source>
        <dbReference type="ARBA" id="ARBA00000085"/>
    </source>
</evidence>
<keyword evidence="7 13" id="KW-0418">Kinase</keyword>
<evidence type="ECO:0000256" key="7">
    <source>
        <dbReference type="ARBA" id="ARBA00022777"/>
    </source>
</evidence>
<evidence type="ECO:0000313" key="14">
    <source>
        <dbReference type="Proteomes" id="UP000886724"/>
    </source>
</evidence>
<dbReference type="Proteomes" id="UP000886724">
    <property type="component" value="Unassembled WGS sequence"/>
</dbReference>
<evidence type="ECO:0000256" key="9">
    <source>
        <dbReference type="ARBA" id="ARBA00023012"/>
    </source>
</evidence>
<keyword evidence="9" id="KW-0902">Two-component regulatory system</keyword>
<evidence type="ECO:0000256" key="5">
    <source>
        <dbReference type="ARBA" id="ARBA00022679"/>
    </source>
</evidence>
<keyword evidence="8 11" id="KW-1133">Transmembrane helix</keyword>
<dbReference type="PANTHER" id="PTHR45453">
    <property type="entry name" value="PHOSPHATE REGULON SENSOR PROTEIN PHOR"/>
    <property type="match status" value="1"/>
</dbReference>
<dbReference type="InterPro" id="IPR003594">
    <property type="entry name" value="HATPase_dom"/>
</dbReference>
<dbReference type="EMBL" id="DXET01000049">
    <property type="protein sequence ID" value="HIX80721.1"/>
    <property type="molecule type" value="Genomic_DNA"/>
</dbReference>
<feature type="transmembrane region" description="Helical" evidence="11">
    <location>
        <begin position="37"/>
        <end position="58"/>
    </location>
</feature>
<proteinExistence type="predicted"/>
<reference evidence="13" key="1">
    <citation type="journal article" date="2021" name="PeerJ">
        <title>Extensive microbial diversity within the chicken gut microbiome revealed by metagenomics and culture.</title>
        <authorList>
            <person name="Gilroy R."/>
            <person name="Ravi A."/>
            <person name="Getino M."/>
            <person name="Pursley I."/>
            <person name="Horton D.L."/>
            <person name="Alikhan N.F."/>
            <person name="Baker D."/>
            <person name="Gharbi K."/>
            <person name="Hall N."/>
            <person name="Watson M."/>
            <person name="Adriaenssens E.M."/>
            <person name="Foster-Nyarko E."/>
            <person name="Jarju S."/>
            <person name="Secka A."/>
            <person name="Antonio M."/>
            <person name="Oren A."/>
            <person name="Chaudhuri R.R."/>
            <person name="La Ragione R."/>
            <person name="Hildebrand F."/>
            <person name="Pallen M.J."/>
        </authorList>
    </citation>
    <scope>NUCLEOTIDE SEQUENCE</scope>
    <source>
        <strain evidence="13">ChiGjej1B1-14440</strain>
    </source>
</reference>
<dbReference type="Gene3D" id="3.30.565.10">
    <property type="entry name" value="Histidine kinase-like ATPase, C-terminal domain"/>
    <property type="match status" value="1"/>
</dbReference>
<feature type="domain" description="Histidine kinase" evidence="12">
    <location>
        <begin position="126"/>
        <end position="309"/>
    </location>
</feature>
<keyword evidence="5" id="KW-0808">Transferase</keyword>
<dbReference type="AlphaFoldDB" id="A0A9D1XKD9"/>
<dbReference type="GO" id="GO:0005886">
    <property type="term" value="C:plasma membrane"/>
    <property type="evidence" value="ECO:0007669"/>
    <property type="project" value="UniProtKB-SubCell"/>
</dbReference>
<evidence type="ECO:0000256" key="6">
    <source>
        <dbReference type="ARBA" id="ARBA00022692"/>
    </source>
</evidence>
<comment type="caution">
    <text evidence="13">The sequence shown here is derived from an EMBL/GenBank/DDBJ whole genome shotgun (WGS) entry which is preliminary data.</text>
</comment>
<dbReference type="EC" id="2.7.13.3" evidence="3"/>
<dbReference type="InterPro" id="IPR050351">
    <property type="entry name" value="BphY/WalK/GraS-like"/>
</dbReference>
<dbReference type="SMART" id="SM00387">
    <property type="entry name" value="HATPase_c"/>
    <property type="match status" value="1"/>
</dbReference>
<dbReference type="GO" id="GO:0016036">
    <property type="term" value="P:cellular response to phosphate starvation"/>
    <property type="evidence" value="ECO:0007669"/>
    <property type="project" value="TreeGrafter"/>
</dbReference>
<dbReference type="GO" id="GO:0000155">
    <property type="term" value="F:phosphorelay sensor kinase activity"/>
    <property type="evidence" value="ECO:0007669"/>
    <property type="project" value="TreeGrafter"/>
</dbReference>
<evidence type="ECO:0000256" key="2">
    <source>
        <dbReference type="ARBA" id="ARBA00004651"/>
    </source>
</evidence>
<name>A0A9D1XKD9_9FIRM</name>
<dbReference type="PANTHER" id="PTHR45453:SF2">
    <property type="entry name" value="HISTIDINE KINASE"/>
    <property type="match status" value="1"/>
</dbReference>
<comment type="catalytic activity">
    <reaction evidence="1">
        <text>ATP + protein L-histidine = ADP + protein N-phospho-L-histidine.</text>
        <dbReference type="EC" id="2.7.13.3"/>
    </reaction>
</comment>
<dbReference type="PROSITE" id="PS50109">
    <property type="entry name" value="HIS_KIN"/>
    <property type="match status" value="1"/>
</dbReference>
<feature type="transmembrane region" description="Helical" evidence="11">
    <location>
        <begin position="12"/>
        <end position="31"/>
    </location>
</feature>
<keyword evidence="6 11" id="KW-0812">Transmembrane</keyword>
<accession>A0A9D1XKD9</accession>
<dbReference type="GO" id="GO:0004721">
    <property type="term" value="F:phosphoprotein phosphatase activity"/>
    <property type="evidence" value="ECO:0007669"/>
    <property type="project" value="TreeGrafter"/>
</dbReference>
<evidence type="ECO:0000313" key="13">
    <source>
        <dbReference type="EMBL" id="HIX80721.1"/>
    </source>
</evidence>
<dbReference type="InterPro" id="IPR005467">
    <property type="entry name" value="His_kinase_dom"/>
</dbReference>
<evidence type="ECO:0000256" key="4">
    <source>
        <dbReference type="ARBA" id="ARBA00022475"/>
    </source>
</evidence>
<dbReference type="InterPro" id="IPR036890">
    <property type="entry name" value="HATPase_C_sf"/>
</dbReference>
<organism evidence="13 14">
    <name type="scientific">Candidatus Erysipelatoclostridium merdavium</name>
    <dbReference type="NCBI Taxonomy" id="2838566"/>
    <lineage>
        <taxon>Bacteria</taxon>
        <taxon>Bacillati</taxon>
        <taxon>Bacillota</taxon>
        <taxon>Erysipelotrichia</taxon>
        <taxon>Erysipelotrichales</taxon>
        <taxon>Erysipelotrichales incertae sedis</taxon>
    </lineage>
</organism>
<dbReference type="Pfam" id="PF02518">
    <property type="entry name" value="HATPase_c"/>
    <property type="match status" value="1"/>
</dbReference>
<evidence type="ECO:0000256" key="8">
    <source>
        <dbReference type="ARBA" id="ARBA00022989"/>
    </source>
</evidence>
<sequence length="309" mass="36598">MRFSDYLKDQLISIIVMIAIVFLSGIILWVFNLNTFLIFYIPSLFLLGYIIVFIYNYWRRRNYYNNFIELLDSLDQKYLITELLKQPNFLDGKVMVSSIYEIDKSMKEHINEIRFQQVELKEYIEMWCHEVKTPLATAMMVVENNGNDVNDSIKEELVKIENYLEQVLFYARSENVEKDYLIKEVDLNEIVNTVIKRNKKDLISRKIKIELDNLSIKVHSDKKWLEFILHQIINNAIKYVDKDPVIKITANQYQDHIELLILDNGIGIDENEIDRVFDKGFTGTNGRNHHKSTGIGLYLCKKLCKRLNH</sequence>
<evidence type="ECO:0000259" key="12">
    <source>
        <dbReference type="PROSITE" id="PS50109"/>
    </source>
</evidence>
<reference evidence="13" key="2">
    <citation type="submission" date="2021-04" db="EMBL/GenBank/DDBJ databases">
        <authorList>
            <person name="Gilroy R."/>
        </authorList>
    </citation>
    <scope>NUCLEOTIDE SEQUENCE</scope>
    <source>
        <strain evidence="13">ChiGjej1B1-14440</strain>
    </source>
</reference>
<dbReference type="SUPFAM" id="SSF55874">
    <property type="entry name" value="ATPase domain of HSP90 chaperone/DNA topoisomerase II/histidine kinase"/>
    <property type="match status" value="1"/>
</dbReference>
<gene>
    <name evidence="13" type="ORF">H9980_01970</name>
</gene>
<evidence type="ECO:0000256" key="3">
    <source>
        <dbReference type="ARBA" id="ARBA00012438"/>
    </source>
</evidence>
<keyword evidence="10 11" id="KW-0472">Membrane</keyword>
<evidence type="ECO:0000256" key="10">
    <source>
        <dbReference type="ARBA" id="ARBA00023136"/>
    </source>
</evidence>
<comment type="subcellular location">
    <subcellularLocation>
        <location evidence="2">Cell membrane</location>
        <topology evidence="2">Multi-pass membrane protein</topology>
    </subcellularLocation>
</comment>